<dbReference type="InterPro" id="IPR025877">
    <property type="entry name" value="MobA-like_NTP_Trfase"/>
</dbReference>
<dbReference type="Pfam" id="PF12804">
    <property type="entry name" value="NTP_transf_3"/>
    <property type="match status" value="1"/>
</dbReference>
<name>A0ABX2AEV9_9PROT</name>
<comment type="caution">
    <text evidence="3">The sequence shown here is derived from an EMBL/GenBank/DDBJ whole genome shotgun (WGS) entry which is preliminary data.</text>
</comment>
<dbReference type="PANTHER" id="PTHR43777">
    <property type="entry name" value="MOLYBDENUM COFACTOR CYTIDYLYLTRANSFERASE"/>
    <property type="match status" value="1"/>
</dbReference>
<gene>
    <name evidence="3" type="ORF">HNW77_08020</name>
</gene>
<keyword evidence="4" id="KW-1185">Reference proteome</keyword>
<dbReference type="Proteomes" id="UP000623090">
    <property type="component" value="Unassembled WGS sequence"/>
</dbReference>
<dbReference type="Gene3D" id="3.90.550.10">
    <property type="entry name" value="Spore Coat Polysaccharide Biosynthesis Protein SpsA, Chain A"/>
    <property type="match status" value="1"/>
</dbReference>
<evidence type="ECO:0000313" key="3">
    <source>
        <dbReference type="EMBL" id="NPC66336.1"/>
    </source>
</evidence>
<dbReference type="RefSeq" id="WP_172156711.1">
    <property type="nucleotide sequence ID" value="NZ_JABJWC010000016.1"/>
</dbReference>
<accession>A0ABX2AEV9</accession>
<evidence type="ECO:0000313" key="4">
    <source>
        <dbReference type="Proteomes" id="UP000623090"/>
    </source>
</evidence>
<evidence type="ECO:0000259" key="2">
    <source>
        <dbReference type="Pfam" id="PF12804"/>
    </source>
</evidence>
<proteinExistence type="predicted"/>
<keyword evidence="1" id="KW-0460">Magnesium</keyword>
<sequence length="212" mass="21985">MTAAPGRIAAIVLAGGASSRTAPAHKLLAPDATGLPMIARTLRAVTASRAEPVMVVLGHRADAIRQAAAQGLRPDPLPHFITAPDHARGLSRTLAAGVRAAMDDPSITGALICLGDMPLVSAELLDRMMATFHAHPGCPGVLAMHEGRRGNPVLWARALFPALMAGQGDSGARHLLAQHAPAMPRVAAGAEIAADFDTPERLAEFSRLFEGS</sequence>
<protein>
    <submittedName>
        <fullName evidence="3">Nucleotidyltransferase family protein</fullName>
    </submittedName>
</protein>
<dbReference type="PANTHER" id="PTHR43777:SF1">
    <property type="entry name" value="MOLYBDENUM COFACTOR CYTIDYLYLTRANSFERASE"/>
    <property type="match status" value="1"/>
</dbReference>
<reference evidence="3 4" key="1">
    <citation type="journal article" date="2020" name="Microorganisms">
        <title>Description of Komagataeibacter melaceti sp. nov. and Komagataeibacter melomenusus sp. nov. Isolated from Apple Cider Vinegar.</title>
        <authorList>
            <person name="Maric L."/>
            <person name="Cleenwerck I."/>
            <person name="Accetto T."/>
            <person name="Vandamme P."/>
            <person name="Trcek J."/>
        </authorList>
    </citation>
    <scope>NUCLEOTIDE SEQUENCE [LARGE SCALE GENOMIC DNA]</scope>
    <source>
        <strain evidence="3 4">AV436</strain>
    </source>
</reference>
<feature type="domain" description="MobA-like NTP transferase" evidence="2">
    <location>
        <begin position="10"/>
        <end position="180"/>
    </location>
</feature>
<evidence type="ECO:0000256" key="1">
    <source>
        <dbReference type="ARBA" id="ARBA00022842"/>
    </source>
</evidence>
<dbReference type="EMBL" id="JABJWC010000016">
    <property type="protein sequence ID" value="NPC66336.1"/>
    <property type="molecule type" value="Genomic_DNA"/>
</dbReference>
<organism evidence="3 4">
    <name type="scientific">Komagataeibacter melomenusus</name>
    <dbReference type="NCBI Taxonomy" id="2766578"/>
    <lineage>
        <taxon>Bacteria</taxon>
        <taxon>Pseudomonadati</taxon>
        <taxon>Pseudomonadota</taxon>
        <taxon>Alphaproteobacteria</taxon>
        <taxon>Acetobacterales</taxon>
        <taxon>Acetobacteraceae</taxon>
        <taxon>Komagataeibacter</taxon>
    </lineage>
</organism>
<dbReference type="SUPFAM" id="SSF53448">
    <property type="entry name" value="Nucleotide-diphospho-sugar transferases"/>
    <property type="match status" value="1"/>
</dbReference>
<dbReference type="CDD" id="cd04182">
    <property type="entry name" value="GT_2_like_f"/>
    <property type="match status" value="1"/>
</dbReference>
<dbReference type="InterPro" id="IPR029044">
    <property type="entry name" value="Nucleotide-diphossugar_trans"/>
</dbReference>